<name>A0A8J3IX28_9ACTN</name>
<keyword evidence="3 6" id="KW-0808">Transferase</keyword>
<evidence type="ECO:0000256" key="2">
    <source>
        <dbReference type="ARBA" id="ARBA00006706"/>
    </source>
</evidence>
<organism evidence="7 8">
    <name type="scientific">Actinocatenispora rupis</name>
    <dbReference type="NCBI Taxonomy" id="519421"/>
    <lineage>
        <taxon>Bacteria</taxon>
        <taxon>Bacillati</taxon>
        <taxon>Actinomycetota</taxon>
        <taxon>Actinomycetes</taxon>
        <taxon>Micromonosporales</taxon>
        <taxon>Micromonosporaceae</taxon>
        <taxon>Actinocatenispora</taxon>
    </lineage>
</organism>
<evidence type="ECO:0000256" key="6">
    <source>
        <dbReference type="RuleBase" id="RU004466"/>
    </source>
</evidence>
<sequence length="357" mass="37084">MSQHLVAGVAGRVTGVLAEFLAAEVDTLRALDPAVADAAAPLTDLVLRGGKRLRPAFAYWGWRGVVADGADDEPVVRAVGALELLHAFALAHDDVMDASAVRRGRPTLHREFADRHRTGGWRGDPDRFGTSVAVLLGDLCAVWADRLIGTSGLPAPVLLAARRVYDAMRIEAVAGQYLDVLHAAGGSDGVAAAVKVARFKSASYTVQRPLRFGAALAGPVPPDAVAAYDRFGVAVGEAFQLRDDILGVYGETAVTGKPVGDDLRQGKPTVLAELARSRATPRQRALLDRTLGAADASDAELAEVTAVITACGARAEVEGMISARVSAGLAALAAAPVADPARRELSALALAAVQRAT</sequence>
<dbReference type="Proteomes" id="UP000612808">
    <property type="component" value="Unassembled WGS sequence"/>
</dbReference>
<comment type="similarity">
    <text evidence="2 6">Belongs to the FPP/GGPP synthase family.</text>
</comment>
<dbReference type="GO" id="GO:0046872">
    <property type="term" value="F:metal ion binding"/>
    <property type="evidence" value="ECO:0007669"/>
    <property type="project" value="UniProtKB-KW"/>
</dbReference>
<dbReference type="InterPro" id="IPR033749">
    <property type="entry name" value="Polyprenyl_synt_CS"/>
</dbReference>
<dbReference type="GO" id="GO:0004659">
    <property type="term" value="F:prenyltransferase activity"/>
    <property type="evidence" value="ECO:0007669"/>
    <property type="project" value="InterPro"/>
</dbReference>
<evidence type="ECO:0000256" key="5">
    <source>
        <dbReference type="ARBA" id="ARBA00022842"/>
    </source>
</evidence>
<dbReference type="PANTHER" id="PTHR12001">
    <property type="entry name" value="GERANYLGERANYL PYROPHOSPHATE SYNTHASE"/>
    <property type="match status" value="1"/>
</dbReference>
<protein>
    <submittedName>
        <fullName evidence="7">Geranylgeranyl pyrophosphate synthase</fullName>
    </submittedName>
</protein>
<keyword evidence="4" id="KW-0479">Metal-binding</keyword>
<accession>A0A8J3IX28</accession>
<evidence type="ECO:0000256" key="4">
    <source>
        <dbReference type="ARBA" id="ARBA00022723"/>
    </source>
</evidence>
<dbReference type="InterPro" id="IPR000092">
    <property type="entry name" value="Polyprenyl_synt"/>
</dbReference>
<dbReference type="RefSeq" id="WP_203655488.1">
    <property type="nucleotide sequence ID" value="NZ_BAAAZM010000033.1"/>
</dbReference>
<dbReference type="InterPro" id="IPR008949">
    <property type="entry name" value="Isoprenoid_synthase_dom_sf"/>
</dbReference>
<dbReference type="AlphaFoldDB" id="A0A8J3IX28"/>
<dbReference type="SUPFAM" id="SSF48576">
    <property type="entry name" value="Terpenoid synthases"/>
    <property type="match status" value="1"/>
</dbReference>
<evidence type="ECO:0000256" key="3">
    <source>
        <dbReference type="ARBA" id="ARBA00022679"/>
    </source>
</evidence>
<proteinExistence type="inferred from homology"/>
<dbReference type="PROSITE" id="PS00444">
    <property type="entry name" value="POLYPRENYL_SYNTHASE_2"/>
    <property type="match status" value="1"/>
</dbReference>
<keyword evidence="5" id="KW-0460">Magnesium</keyword>
<dbReference type="Pfam" id="PF00348">
    <property type="entry name" value="polyprenyl_synt"/>
    <property type="match status" value="1"/>
</dbReference>
<keyword evidence="8" id="KW-1185">Reference proteome</keyword>
<dbReference type="GO" id="GO:0008299">
    <property type="term" value="P:isoprenoid biosynthetic process"/>
    <property type="evidence" value="ECO:0007669"/>
    <property type="project" value="InterPro"/>
</dbReference>
<dbReference type="EMBL" id="BOMB01000007">
    <property type="protein sequence ID" value="GID10268.1"/>
    <property type="molecule type" value="Genomic_DNA"/>
</dbReference>
<dbReference type="CDD" id="cd00685">
    <property type="entry name" value="Trans_IPPS_HT"/>
    <property type="match status" value="1"/>
</dbReference>
<comment type="cofactor">
    <cofactor evidence="1">
        <name>Mg(2+)</name>
        <dbReference type="ChEBI" id="CHEBI:18420"/>
    </cofactor>
</comment>
<evidence type="ECO:0000313" key="7">
    <source>
        <dbReference type="EMBL" id="GID10268.1"/>
    </source>
</evidence>
<reference evidence="7" key="1">
    <citation type="submission" date="2021-01" db="EMBL/GenBank/DDBJ databases">
        <title>Whole genome shotgun sequence of Actinocatenispora rupis NBRC 107355.</title>
        <authorList>
            <person name="Komaki H."/>
            <person name="Tamura T."/>
        </authorList>
    </citation>
    <scope>NUCLEOTIDE SEQUENCE</scope>
    <source>
        <strain evidence="7">NBRC 107355</strain>
    </source>
</reference>
<comment type="caution">
    <text evidence="7">The sequence shown here is derived from an EMBL/GenBank/DDBJ whole genome shotgun (WGS) entry which is preliminary data.</text>
</comment>
<dbReference type="PANTHER" id="PTHR12001:SF85">
    <property type="entry name" value="SHORT CHAIN ISOPRENYL DIPHOSPHATE SYNTHASE"/>
    <property type="match status" value="1"/>
</dbReference>
<dbReference type="Gene3D" id="1.10.600.10">
    <property type="entry name" value="Farnesyl Diphosphate Synthase"/>
    <property type="match status" value="1"/>
</dbReference>
<evidence type="ECO:0000256" key="1">
    <source>
        <dbReference type="ARBA" id="ARBA00001946"/>
    </source>
</evidence>
<evidence type="ECO:0000313" key="8">
    <source>
        <dbReference type="Proteomes" id="UP000612808"/>
    </source>
</evidence>
<gene>
    <name evidence="7" type="primary">idsA2</name>
    <name evidence="7" type="ORF">Aru02nite_11570</name>
</gene>
<dbReference type="SFLD" id="SFLDS00005">
    <property type="entry name" value="Isoprenoid_Synthase_Type_I"/>
    <property type="match status" value="1"/>
</dbReference>